<dbReference type="EMBL" id="AONI01000010">
    <property type="protein sequence ID" value="EPX79347.1"/>
    <property type="molecule type" value="Genomic_DNA"/>
</dbReference>
<accession>S9QHN8</accession>
<evidence type="ECO:0000313" key="1">
    <source>
        <dbReference type="EMBL" id="EPX79347.1"/>
    </source>
</evidence>
<reference evidence="2" key="1">
    <citation type="journal article" date="2013" name="Stand. Genomic Sci.">
        <title>Genome sequence of the Litoreibacter arenae type strain (DSM 19593(T)), a member of the Roseobacter clade isolated from sea sand.</title>
        <authorList>
            <person name="Riedel T."/>
            <person name="Fiebig A."/>
            <person name="Petersen J."/>
            <person name="Gronow S."/>
            <person name="Kyrpides N.C."/>
            <person name="Goker M."/>
            <person name="Klenk H.P."/>
        </authorList>
    </citation>
    <scope>NUCLEOTIDE SEQUENCE [LARGE SCALE GENOMIC DNA]</scope>
    <source>
        <strain evidence="2">DSM 19593</strain>
    </source>
</reference>
<dbReference type="STRING" id="1123360.thalar_02172"/>
<proteinExistence type="predicted"/>
<dbReference type="Proteomes" id="UP000015351">
    <property type="component" value="Unassembled WGS sequence"/>
</dbReference>
<keyword evidence="2" id="KW-1185">Reference proteome</keyword>
<evidence type="ECO:0000313" key="2">
    <source>
        <dbReference type="Proteomes" id="UP000015351"/>
    </source>
</evidence>
<dbReference type="AlphaFoldDB" id="S9QHN8"/>
<comment type="caution">
    <text evidence="1">The sequence shown here is derived from an EMBL/GenBank/DDBJ whole genome shotgun (WGS) entry which is preliminary data.</text>
</comment>
<organism evidence="1 2">
    <name type="scientific">Litoreibacter arenae DSM 19593</name>
    <dbReference type="NCBI Taxonomy" id="1123360"/>
    <lineage>
        <taxon>Bacteria</taxon>
        <taxon>Pseudomonadati</taxon>
        <taxon>Pseudomonadota</taxon>
        <taxon>Alphaproteobacteria</taxon>
        <taxon>Rhodobacterales</taxon>
        <taxon>Roseobacteraceae</taxon>
        <taxon>Litoreibacter</taxon>
    </lineage>
</organism>
<gene>
    <name evidence="1" type="ORF">thalar_02172</name>
</gene>
<sequence>MVATPQCSFPEADIAKGAQHLSGSMTAMRTSALSLPLRECLLWRTESCLDIAWHIEIF</sequence>
<name>S9QHN8_9RHOB</name>
<protein>
    <submittedName>
        <fullName evidence="1">Uncharacterized protein</fullName>
    </submittedName>
</protein>
<dbReference type="HOGENOM" id="CLU_2974071_0_0_5"/>